<sequence length="296" mass="30914">MSKYQTIAFIGFGEAAQAFCEGWGDTPLLTVRAYDVKTADATTADAKRSDYFHYGLVGCDTALDAIQEAEAVISLVTADQALAAARDVAAGIAPGTFFFDCNSVAPATKQAAAEAIMTAGARYVDVAVMSPVRPALLAVPLLLSGPFAAEGEQLLADLGFRGRVVEGGVGAASAIKMIRSIMIKGLEALSAECLLSARAAGVEEEVFSSLDASFPGWDWRSRADYNLDRMLVHGLRRAAEMRESAATAAEFGQAGVMASATAEWQERLGALHLSHLRDGFAAKADAILAATGAASQ</sequence>
<dbReference type="SUPFAM" id="SSF51735">
    <property type="entry name" value="NAD(P)-binding Rossmann-fold domains"/>
    <property type="match status" value="1"/>
</dbReference>
<protein>
    <submittedName>
        <fullName evidence="5">NAD(P)-dependent oxidoreductase</fullName>
    </submittedName>
</protein>
<evidence type="ECO:0000259" key="3">
    <source>
        <dbReference type="Pfam" id="PF03446"/>
    </source>
</evidence>
<dbReference type="Pfam" id="PF03446">
    <property type="entry name" value="NAD_binding_2"/>
    <property type="match status" value="1"/>
</dbReference>
<dbReference type="InterPro" id="IPR013328">
    <property type="entry name" value="6PGD_dom2"/>
</dbReference>
<evidence type="ECO:0000256" key="2">
    <source>
        <dbReference type="PIRSR" id="PIRSR000103-1"/>
    </source>
</evidence>
<dbReference type="AlphaFoldDB" id="A0A8G2MPC7"/>
<dbReference type="RefSeq" id="WP_131603483.1">
    <property type="nucleotide sequence ID" value="NZ_SJLU01000037.1"/>
</dbReference>
<evidence type="ECO:0000259" key="4">
    <source>
        <dbReference type="Pfam" id="PF09130"/>
    </source>
</evidence>
<dbReference type="Proteomes" id="UP000291866">
    <property type="component" value="Unassembled WGS sequence"/>
</dbReference>
<dbReference type="InterPro" id="IPR036291">
    <property type="entry name" value="NAD(P)-bd_dom_sf"/>
</dbReference>
<evidence type="ECO:0000313" key="5">
    <source>
        <dbReference type="EMBL" id="TBX84988.1"/>
    </source>
</evidence>
<evidence type="ECO:0000313" key="6">
    <source>
        <dbReference type="Proteomes" id="UP000291866"/>
    </source>
</evidence>
<dbReference type="InterPro" id="IPR006115">
    <property type="entry name" value="6PGDH_NADP-bd"/>
</dbReference>
<feature type="active site" evidence="2">
    <location>
        <position position="176"/>
    </location>
</feature>
<dbReference type="GO" id="GO:0050661">
    <property type="term" value="F:NADP binding"/>
    <property type="evidence" value="ECO:0007669"/>
    <property type="project" value="InterPro"/>
</dbReference>
<gene>
    <name evidence="5" type="ORF">E0H31_35925</name>
</gene>
<dbReference type="InterPro" id="IPR015814">
    <property type="entry name" value="Pgluconate_DH_NAD-bd_C"/>
</dbReference>
<proteinExistence type="predicted"/>
<name>A0A8G2MPC7_RHILV</name>
<dbReference type="GO" id="GO:0016491">
    <property type="term" value="F:oxidoreductase activity"/>
    <property type="evidence" value="ECO:0007669"/>
    <property type="project" value="UniProtKB-KW"/>
</dbReference>
<feature type="domain" description="Phosphogluconate dehydrogenase NAD-binding putative C-terminal" evidence="4">
    <location>
        <begin position="197"/>
        <end position="268"/>
    </location>
</feature>
<dbReference type="EMBL" id="SJLU01000037">
    <property type="protein sequence ID" value="TBX84988.1"/>
    <property type="molecule type" value="Genomic_DNA"/>
</dbReference>
<evidence type="ECO:0000256" key="1">
    <source>
        <dbReference type="ARBA" id="ARBA00023002"/>
    </source>
</evidence>
<dbReference type="Gene3D" id="3.40.50.720">
    <property type="entry name" value="NAD(P)-binding Rossmann-like Domain"/>
    <property type="match status" value="1"/>
</dbReference>
<keyword evidence="1" id="KW-0560">Oxidoreductase</keyword>
<feature type="domain" description="6-phosphogluconate dehydrogenase NADP-binding" evidence="3">
    <location>
        <begin position="7"/>
        <end position="129"/>
    </location>
</feature>
<dbReference type="Pfam" id="PF09130">
    <property type="entry name" value="DUF1932"/>
    <property type="match status" value="1"/>
</dbReference>
<dbReference type="InterPro" id="IPR015815">
    <property type="entry name" value="HIBADH-related"/>
</dbReference>
<dbReference type="PIRSF" id="PIRSF000103">
    <property type="entry name" value="HIBADH"/>
    <property type="match status" value="1"/>
</dbReference>
<dbReference type="Gene3D" id="1.10.1040.10">
    <property type="entry name" value="N-(1-d-carboxylethyl)-l-norvaline Dehydrogenase, domain 2"/>
    <property type="match status" value="1"/>
</dbReference>
<dbReference type="InterPro" id="IPR008927">
    <property type="entry name" value="6-PGluconate_DH-like_C_sf"/>
</dbReference>
<comment type="caution">
    <text evidence="5">The sequence shown here is derived from an EMBL/GenBank/DDBJ whole genome shotgun (WGS) entry which is preliminary data.</text>
</comment>
<dbReference type="SUPFAM" id="SSF48179">
    <property type="entry name" value="6-phosphogluconate dehydrogenase C-terminal domain-like"/>
    <property type="match status" value="1"/>
</dbReference>
<reference evidence="5 6" key="1">
    <citation type="submission" date="2019-02" db="EMBL/GenBank/DDBJ databases">
        <title>The competitiveness to form nodules shapes the capacities of Rhizobium leguminosarum sv viciae communities to promote symbiosis with specific hosts.</title>
        <authorList>
            <person name="Boivin S."/>
            <person name="Lepetit M."/>
        </authorList>
    </citation>
    <scope>NUCLEOTIDE SEQUENCE [LARGE SCALE GENOMIC DNA]</scope>
    <source>
        <strain evidence="5 6">SPF4F3</strain>
    </source>
</reference>
<organism evidence="5 6">
    <name type="scientific">Rhizobium leguminosarum bv. viciae</name>
    <dbReference type="NCBI Taxonomy" id="387"/>
    <lineage>
        <taxon>Bacteria</taxon>
        <taxon>Pseudomonadati</taxon>
        <taxon>Pseudomonadota</taxon>
        <taxon>Alphaproteobacteria</taxon>
        <taxon>Hyphomicrobiales</taxon>
        <taxon>Rhizobiaceae</taxon>
        <taxon>Rhizobium/Agrobacterium group</taxon>
        <taxon>Rhizobium</taxon>
    </lineage>
</organism>
<accession>A0A8G2MPC7</accession>